<evidence type="ECO:0000313" key="2">
    <source>
        <dbReference type="Proteomes" id="UP001223261"/>
    </source>
</evidence>
<gene>
    <name evidence="1" type="ORF">PYH69_02825</name>
</gene>
<accession>A0AAX3W5U4</accession>
<sequence length="50" mass="5967">MKKYYENRPIRAPFTAKKVKGWSDHIDDHLERSIQPNMLSYLNKQGYAVK</sequence>
<name>A0AAX3W5U4_MAMLE</name>
<dbReference type="RefSeq" id="WP_282862669.1">
    <property type="nucleotide sequence ID" value="NZ_CP118848.1"/>
</dbReference>
<evidence type="ECO:0000313" key="1">
    <source>
        <dbReference type="EMBL" id="WHI60579.1"/>
    </source>
</evidence>
<protein>
    <submittedName>
        <fullName evidence="1">Uncharacterized protein</fullName>
    </submittedName>
</protein>
<proteinExistence type="predicted"/>
<dbReference type="AlphaFoldDB" id="A0AAX3W5U4"/>
<dbReference type="EMBL" id="CP118848">
    <property type="protein sequence ID" value="WHI60579.1"/>
    <property type="molecule type" value="Genomic_DNA"/>
</dbReference>
<organism evidence="1 2">
    <name type="scientific">Mammaliicoccus lentus</name>
    <name type="common">Staphylococcus lentus</name>
    <dbReference type="NCBI Taxonomy" id="42858"/>
    <lineage>
        <taxon>Bacteria</taxon>
        <taxon>Bacillati</taxon>
        <taxon>Bacillota</taxon>
        <taxon>Bacilli</taxon>
        <taxon>Bacillales</taxon>
        <taxon>Staphylococcaceae</taxon>
        <taxon>Mammaliicoccus</taxon>
    </lineage>
</organism>
<dbReference type="Proteomes" id="UP001223261">
    <property type="component" value="Chromosome"/>
</dbReference>
<reference evidence="1" key="1">
    <citation type="journal article" date="2023" name="Antibiotics">
        <title>Prevalence and Molecular Characterization of Methicillin-Resistant Staphylococci (MRS) and Mammaliicocci (MRM) in Dromedary Camels from Algeria: First Detection of SCCmec-mecC Hybrid in Methicillin-Resistant Mammaliicoccus lentus.</title>
        <authorList>
            <person name="Belhout C."/>
            <person name="Boyen F."/>
            <person name="Vereecke N."/>
            <person name="Theuns S."/>
            <person name="Taibi N."/>
            <person name="Stegger M."/>
            <person name="de la Fe-Rodriguez P.Y."/>
            <person name="Bouayad L."/>
            <person name="Elgroud R."/>
            <person name="Butaye P."/>
        </authorList>
    </citation>
    <scope>NUCLEOTIDE SEQUENCE</scope>
    <source>
        <strain evidence="1">7048</strain>
    </source>
</reference>